<dbReference type="EC" id="3.5.2.7" evidence="3"/>
<reference evidence="3 4" key="1">
    <citation type="journal article" date="2016" name="Genome Announc.">
        <title>First Complete Genome Sequence of a Subdivision 6 Acidobacterium Strain.</title>
        <authorList>
            <person name="Huang S."/>
            <person name="Vieira S."/>
            <person name="Bunk B."/>
            <person name="Riedel T."/>
            <person name="Sproer C."/>
            <person name="Overmann J."/>
        </authorList>
    </citation>
    <scope>NUCLEOTIDE SEQUENCE [LARGE SCALE GENOMIC DNA]</scope>
    <source>
        <strain evidence="4">DSM 100886 HEG_-6_39</strain>
    </source>
</reference>
<dbReference type="PANTHER" id="PTHR43135">
    <property type="entry name" value="ALPHA-D-RIBOSE 1-METHYLPHOSPHONATE 5-TRIPHOSPHATE DIPHOSPHATASE"/>
    <property type="match status" value="1"/>
</dbReference>
<dbReference type="AlphaFoldDB" id="A0A143PWH0"/>
<dbReference type="Gene3D" id="1.20.58.520">
    <property type="entry name" value="Amidohydrolase"/>
    <property type="match status" value="1"/>
</dbReference>
<feature type="chain" id="PRO_5007512131" evidence="1">
    <location>
        <begin position="25"/>
        <end position="470"/>
    </location>
</feature>
<feature type="signal peptide" evidence="1">
    <location>
        <begin position="1"/>
        <end position="24"/>
    </location>
</feature>
<sequence length="470" mass="49690" precursor="true">MRRCAVGAAVATALTAALVTGLPAQSPRPPGDATILIRDVGIIAMTRPGVATGSVLVRDGRIQYAGPANATPASEGAHVIDGRGRFLVPGLIDMHTHVSKTRASALGLLVSAGVTTVRDMGGDHEELLRWRSEISAGRRVGPRLRIAGPYLESGRNADRQHRTPVAEMAEPVERTRIGVATPADADRIIAAVAARGVDHLKIRTTQDRDTYLAIGAAARRHGLRLTGHAQPFPIDDVIAAGQATIEHVFVPSLEARPAAERAAYIDGLARGHVDVVPTLVVIERIGVPSADALAGAVREATAGRMLSAFLLADWREQLAEQDADRQRLYGQLQASARRDLGRLRAAGVRILAGTDVGVLNAFPGRALHEEIALLVRDAGMTAYEALQASTINAAASLGLDRELGTIEAGKGADLVLLDGNPLQDVSQVSRIAAVIAAGRLFDRAALDRIRHEVSAAPDIAVNDWPRVPER</sequence>
<dbReference type="Proteomes" id="UP000076079">
    <property type="component" value="Chromosome"/>
</dbReference>
<dbReference type="Pfam" id="PF01979">
    <property type="entry name" value="Amidohydro_1"/>
    <property type="match status" value="1"/>
</dbReference>
<dbReference type="SUPFAM" id="SSF51338">
    <property type="entry name" value="Composite domain of metallo-dependent hydrolases"/>
    <property type="match status" value="1"/>
</dbReference>
<reference evidence="4" key="2">
    <citation type="submission" date="2016-04" db="EMBL/GenBank/DDBJ databases">
        <title>First Complete Genome Sequence of a Subdivision 6 Acidobacterium.</title>
        <authorList>
            <person name="Huang S."/>
            <person name="Vieira S."/>
            <person name="Bunk B."/>
            <person name="Riedel T."/>
            <person name="Sproeer C."/>
            <person name="Overmann J."/>
        </authorList>
    </citation>
    <scope>NUCLEOTIDE SEQUENCE [LARGE SCALE GENOMIC DNA]</scope>
    <source>
        <strain evidence="4">DSM 100886 HEG_-6_39</strain>
    </source>
</reference>
<keyword evidence="4" id="KW-1185">Reference proteome</keyword>
<dbReference type="PANTHER" id="PTHR43135:SF3">
    <property type="entry name" value="ALPHA-D-RIBOSE 1-METHYLPHOSPHONATE 5-TRIPHOSPHATE DIPHOSPHATASE"/>
    <property type="match status" value="1"/>
</dbReference>
<keyword evidence="3" id="KW-0378">Hydrolase</keyword>
<dbReference type="Gene3D" id="3.30.110.90">
    <property type="entry name" value="Amidohydrolase"/>
    <property type="match status" value="1"/>
</dbReference>
<dbReference type="Gene3D" id="3.40.50.10910">
    <property type="entry name" value="Amidohydrolase"/>
    <property type="match status" value="1"/>
</dbReference>
<organism evidence="3 4">
    <name type="scientific">Luteitalea pratensis</name>
    <dbReference type="NCBI Taxonomy" id="1855912"/>
    <lineage>
        <taxon>Bacteria</taxon>
        <taxon>Pseudomonadati</taxon>
        <taxon>Acidobacteriota</taxon>
        <taxon>Vicinamibacteria</taxon>
        <taxon>Vicinamibacterales</taxon>
        <taxon>Vicinamibacteraceae</taxon>
        <taxon>Luteitalea</taxon>
    </lineage>
</organism>
<dbReference type="KEGG" id="abac:LuPra_05835"/>
<dbReference type="OrthoDB" id="9797498at2"/>
<protein>
    <submittedName>
        <fullName evidence="3">Imidazolonepropionase</fullName>
        <ecNumber evidence="3">3.5.2.7</ecNumber>
    </submittedName>
</protein>
<dbReference type="RefSeq" id="WP_110174005.1">
    <property type="nucleotide sequence ID" value="NZ_CP015136.1"/>
</dbReference>
<evidence type="ECO:0000259" key="2">
    <source>
        <dbReference type="Pfam" id="PF01979"/>
    </source>
</evidence>
<dbReference type="InterPro" id="IPR051781">
    <property type="entry name" value="Metallo-dep_Hydrolase"/>
</dbReference>
<dbReference type="STRING" id="1855912.LuPra_05835"/>
<dbReference type="SUPFAM" id="SSF51556">
    <property type="entry name" value="Metallo-dependent hydrolases"/>
    <property type="match status" value="1"/>
</dbReference>
<dbReference type="InterPro" id="IPR006680">
    <property type="entry name" value="Amidohydro-rel"/>
</dbReference>
<name>A0A143PWH0_LUTPR</name>
<dbReference type="GO" id="GO:0050480">
    <property type="term" value="F:imidazolonepropionase activity"/>
    <property type="evidence" value="ECO:0007669"/>
    <property type="project" value="UniProtKB-EC"/>
</dbReference>
<proteinExistence type="predicted"/>
<dbReference type="EMBL" id="CP015136">
    <property type="protein sequence ID" value="AMY12558.1"/>
    <property type="molecule type" value="Genomic_DNA"/>
</dbReference>
<dbReference type="Gene3D" id="2.30.40.10">
    <property type="entry name" value="Urease, subunit C, domain 1"/>
    <property type="match status" value="1"/>
</dbReference>
<dbReference type="InterPro" id="IPR032466">
    <property type="entry name" value="Metal_Hydrolase"/>
</dbReference>
<evidence type="ECO:0000313" key="4">
    <source>
        <dbReference type="Proteomes" id="UP000076079"/>
    </source>
</evidence>
<evidence type="ECO:0000256" key="1">
    <source>
        <dbReference type="SAM" id="SignalP"/>
    </source>
</evidence>
<feature type="domain" description="Amidohydrolase-related" evidence="2">
    <location>
        <begin position="86"/>
        <end position="440"/>
    </location>
</feature>
<evidence type="ECO:0000313" key="3">
    <source>
        <dbReference type="EMBL" id="AMY12558.1"/>
    </source>
</evidence>
<keyword evidence="1" id="KW-0732">Signal</keyword>
<accession>A0A143PWH0</accession>
<dbReference type="InterPro" id="IPR011059">
    <property type="entry name" value="Metal-dep_hydrolase_composite"/>
</dbReference>
<gene>
    <name evidence="3" type="primary">hutI</name>
    <name evidence="3" type="ORF">LuPra_05835</name>
</gene>